<proteinExistence type="predicted"/>
<protein>
    <submittedName>
        <fullName evidence="1">Uncharacterized protein</fullName>
    </submittedName>
</protein>
<name>A0A5B0MG62_PUCGR</name>
<reference evidence="1 2" key="1">
    <citation type="submission" date="2019-05" db="EMBL/GenBank/DDBJ databases">
        <title>Emergence of the Ug99 lineage of the wheat stem rust pathogen through somatic hybridization.</title>
        <authorList>
            <person name="Li F."/>
            <person name="Upadhyaya N.M."/>
            <person name="Sperschneider J."/>
            <person name="Matny O."/>
            <person name="Nguyen-Phuc H."/>
            <person name="Mago R."/>
            <person name="Raley C."/>
            <person name="Miller M.E."/>
            <person name="Silverstein K.A.T."/>
            <person name="Henningsen E."/>
            <person name="Hirsch C.D."/>
            <person name="Visser B."/>
            <person name="Pretorius Z.A."/>
            <person name="Steffenson B.J."/>
            <person name="Schwessinger B."/>
            <person name="Dodds P.N."/>
            <person name="Figueroa M."/>
        </authorList>
    </citation>
    <scope>NUCLEOTIDE SEQUENCE [LARGE SCALE GENOMIC DNA]</scope>
    <source>
        <strain evidence="1">21-0</strain>
    </source>
</reference>
<dbReference type="Proteomes" id="UP000324748">
    <property type="component" value="Unassembled WGS sequence"/>
</dbReference>
<dbReference type="AlphaFoldDB" id="A0A5B0MG62"/>
<evidence type="ECO:0000313" key="2">
    <source>
        <dbReference type="Proteomes" id="UP000324748"/>
    </source>
</evidence>
<comment type="caution">
    <text evidence="1">The sequence shown here is derived from an EMBL/GenBank/DDBJ whole genome shotgun (WGS) entry which is preliminary data.</text>
</comment>
<organism evidence="1 2">
    <name type="scientific">Puccinia graminis f. sp. tritici</name>
    <dbReference type="NCBI Taxonomy" id="56615"/>
    <lineage>
        <taxon>Eukaryota</taxon>
        <taxon>Fungi</taxon>
        <taxon>Dikarya</taxon>
        <taxon>Basidiomycota</taxon>
        <taxon>Pucciniomycotina</taxon>
        <taxon>Pucciniomycetes</taxon>
        <taxon>Pucciniales</taxon>
        <taxon>Pucciniaceae</taxon>
        <taxon>Puccinia</taxon>
    </lineage>
</organism>
<keyword evidence="2" id="KW-1185">Reference proteome</keyword>
<evidence type="ECO:0000313" key="1">
    <source>
        <dbReference type="EMBL" id="KAA1075123.1"/>
    </source>
</evidence>
<gene>
    <name evidence="1" type="ORF">PGT21_029541</name>
</gene>
<accession>A0A5B0MG62</accession>
<dbReference type="EMBL" id="VSWC01000157">
    <property type="protein sequence ID" value="KAA1075123.1"/>
    <property type="molecule type" value="Genomic_DNA"/>
</dbReference>
<sequence>MLRLEDSQSNSKFLVMLLISNQQPKTERSSGPLRQQPAMPRQEKESIFYFMETEVNPFSILMAGREESLSAMYALDSREGFLSAAKIFPGPTPNPPWGS</sequence>